<dbReference type="Proteomes" id="UP000261011">
    <property type="component" value="Unassembled WGS sequence"/>
</dbReference>
<dbReference type="PANTHER" id="PTHR43524:SF1">
    <property type="entry name" value="RADICAL SAM SUPERFAMILY PROTEIN"/>
    <property type="match status" value="1"/>
</dbReference>
<dbReference type="SFLD" id="SFLDG01386">
    <property type="entry name" value="main_SPASM_domain-containing"/>
    <property type="match status" value="1"/>
</dbReference>
<keyword evidence="4" id="KW-0411">Iron-sulfur</keyword>
<dbReference type="SUPFAM" id="SSF102114">
    <property type="entry name" value="Radical SAM enzymes"/>
    <property type="match status" value="1"/>
</dbReference>
<dbReference type="Gene3D" id="3.20.20.70">
    <property type="entry name" value="Aldolase class I"/>
    <property type="match status" value="1"/>
</dbReference>
<keyword evidence="7" id="KW-1185">Reference proteome</keyword>
<dbReference type="SFLD" id="SFLDG01067">
    <property type="entry name" value="SPASM/twitch_domain_containing"/>
    <property type="match status" value="1"/>
</dbReference>
<protein>
    <submittedName>
        <fullName evidence="6">Radical SAM protein</fullName>
    </submittedName>
</protein>
<dbReference type="PANTHER" id="PTHR43524">
    <property type="entry name" value="RADICAL SAM SUPERFAMILY PROTEIN"/>
    <property type="match status" value="1"/>
</dbReference>
<gene>
    <name evidence="6" type="ORF">DXA39_01210</name>
</gene>
<dbReference type="EMBL" id="QVEU01000001">
    <property type="protein sequence ID" value="RGB78100.1"/>
    <property type="molecule type" value="Genomic_DNA"/>
</dbReference>
<keyword evidence="3" id="KW-0408">Iron</keyword>
<evidence type="ECO:0000259" key="5">
    <source>
        <dbReference type="PROSITE" id="PS51918"/>
    </source>
</evidence>
<reference evidence="6 7" key="1">
    <citation type="submission" date="2018-08" db="EMBL/GenBank/DDBJ databases">
        <title>A genome reference for cultivated species of the human gut microbiota.</title>
        <authorList>
            <person name="Zou Y."/>
            <person name="Xue W."/>
            <person name="Luo G."/>
        </authorList>
    </citation>
    <scope>NUCLEOTIDE SEQUENCE [LARGE SCALE GENOMIC DNA]</scope>
    <source>
        <strain evidence="6 7">OF01-3</strain>
    </source>
</reference>
<dbReference type="GO" id="GO:0003824">
    <property type="term" value="F:catalytic activity"/>
    <property type="evidence" value="ECO:0007669"/>
    <property type="project" value="InterPro"/>
</dbReference>
<dbReference type="GO" id="GO:0051536">
    <property type="term" value="F:iron-sulfur cluster binding"/>
    <property type="evidence" value="ECO:0007669"/>
    <property type="project" value="UniProtKB-KW"/>
</dbReference>
<evidence type="ECO:0000313" key="6">
    <source>
        <dbReference type="EMBL" id="RGB78100.1"/>
    </source>
</evidence>
<name>A0A3E2TMG0_9FIRM</name>
<dbReference type="CDD" id="cd01335">
    <property type="entry name" value="Radical_SAM"/>
    <property type="match status" value="1"/>
</dbReference>
<accession>A0A3E2TMG0</accession>
<keyword evidence="1" id="KW-0949">S-adenosyl-L-methionine</keyword>
<dbReference type="InterPro" id="IPR058240">
    <property type="entry name" value="rSAM_sf"/>
</dbReference>
<evidence type="ECO:0000313" key="7">
    <source>
        <dbReference type="Proteomes" id="UP000261011"/>
    </source>
</evidence>
<dbReference type="AlphaFoldDB" id="A0A3E2TMG0"/>
<dbReference type="CDD" id="cd21128">
    <property type="entry name" value="SPASM_rSAM"/>
    <property type="match status" value="1"/>
</dbReference>
<dbReference type="PROSITE" id="PS51918">
    <property type="entry name" value="RADICAL_SAM"/>
    <property type="match status" value="1"/>
</dbReference>
<evidence type="ECO:0000256" key="4">
    <source>
        <dbReference type="ARBA" id="ARBA00023014"/>
    </source>
</evidence>
<dbReference type="SFLD" id="SFLDS00029">
    <property type="entry name" value="Radical_SAM"/>
    <property type="match status" value="1"/>
</dbReference>
<dbReference type="OrthoDB" id="9782387at2"/>
<dbReference type="GO" id="GO:0046872">
    <property type="term" value="F:metal ion binding"/>
    <property type="evidence" value="ECO:0007669"/>
    <property type="project" value="UniProtKB-KW"/>
</dbReference>
<dbReference type="Pfam" id="PF04055">
    <property type="entry name" value="Radical_SAM"/>
    <property type="match status" value="1"/>
</dbReference>
<keyword evidence="2" id="KW-0479">Metal-binding</keyword>
<evidence type="ECO:0000256" key="2">
    <source>
        <dbReference type="ARBA" id="ARBA00022723"/>
    </source>
</evidence>
<dbReference type="RefSeq" id="WP_117520295.1">
    <property type="nucleotide sequence ID" value="NZ_JBHWNM010000108.1"/>
</dbReference>
<evidence type="ECO:0000256" key="3">
    <source>
        <dbReference type="ARBA" id="ARBA00023004"/>
    </source>
</evidence>
<proteinExistence type="predicted"/>
<evidence type="ECO:0000256" key="1">
    <source>
        <dbReference type="ARBA" id="ARBA00022691"/>
    </source>
</evidence>
<organism evidence="6 7">
    <name type="scientific">Anaerococcus nagyae</name>
    <dbReference type="NCBI Taxonomy" id="1755241"/>
    <lineage>
        <taxon>Bacteria</taxon>
        <taxon>Bacillati</taxon>
        <taxon>Bacillota</taxon>
        <taxon>Tissierellia</taxon>
        <taxon>Tissierellales</taxon>
        <taxon>Peptoniphilaceae</taxon>
        <taxon>Anaerococcus</taxon>
    </lineage>
</organism>
<feature type="domain" description="Radical SAM core" evidence="5">
    <location>
        <begin position="116"/>
        <end position="324"/>
    </location>
</feature>
<comment type="caution">
    <text evidence="6">The sequence shown here is derived from an EMBL/GenBank/DDBJ whole genome shotgun (WGS) entry which is preliminary data.</text>
</comment>
<sequence>METKLKDKTTKVAFSKAIDLALKHVKKDPVEGMKDITKIMDKYIMPKSSEENSAKHALERIRAEFANPSSKWASFAEEIVDEVDDHVLKQFIMTVAYNAVYKGNAKRNELQRQYNCNIPWAILFDPTSACNLECKGCWAAEYGHKNNLSYEEMEDIVRQANEIGCYFFLLTGGEPMVRKDDIIKLANEFNESEFFLFTNGTLIDDEFCDEVVKAGNISFGLSVEGTEESTDFRRGEGVYKRVLDAMDRLREHKLLYGVSVCYTSKNYEQITSDEFVSKMIDHGCKLAWFFHYMPVGNDADPSLLPTPQQRQYVCERIRYIRSGSSPYKIYAIDFQNDGEFINGCIAGGRNYLHINSLGDVEPCAFIHYSDSNIREKTLMESLQSPLFMAYHDNQPFNDNMFKPCPMLENAGKLTKIVEESKAKSTDFISPEDPKDLEAKCSPYAKNWNKTADEIWEKRKEEKKANLAK</sequence>
<dbReference type="InterPro" id="IPR013785">
    <property type="entry name" value="Aldolase_TIM"/>
</dbReference>
<dbReference type="InterPro" id="IPR007197">
    <property type="entry name" value="rSAM"/>
</dbReference>